<keyword evidence="5" id="KW-0067">ATP-binding</keyword>
<dbReference type="EMBL" id="JAMFTS010000001">
    <property type="protein sequence ID" value="KAJ4815157.1"/>
    <property type="molecule type" value="Genomic_DNA"/>
</dbReference>
<protein>
    <submittedName>
        <fullName evidence="10">Dihydroxyacetone kinase</fullName>
    </submittedName>
</protein>
<evidence type="ECO:0000256" key="3">
    <source>
        <dbReference type="ARBA" id="ARBA00022741"/>
    </source>
</evidence>
<dbReference type="InterPro" id="IPR012734">
    <property type="entry name" value="DhaK_ATP"/>
</dbReference>
<dbReference type="SUPFAM" id="SSF101473">
    <property type="entry name" value="DhaL-like"/>
    <property type="match status" value="1"/>
</dbReference>
<dbReference type="AlphaFoldDB" id="A0AAV8HGP0"/>
<evidence type="ECO:0000256" key="5">
    <source>
        <dbReference type="ARBA" id="ARBA00022840"/>
    </source>
</evidence>
<dbReference type="InterPro" id="IPR004006">
    <property type="entry name" value="DhaK_dom"/>
</dbReference>
<dbReference type="PANTHER" id="PTHR28629">
    <property type="entry name" value="TRIOKINASE/FMN CYCLASE"/>
    <property type="match status" value="1"/>
</dbReference>
<dbReference type="GO" id="GO:0004371">
    <property type="term" value="F:glycerone kinase activity"/>
    <property type="evidence" value="ECO:0007669"/>
    <property type="project" value="InterPro"/>
</dbReference>
<evidence type="ECO:0000259" key="9">
    <source>
        <dbReference type="PROSITE" id="PS51481"/>
    </source>
</evidence>
<accession>A0AAV8HGP0</accession>
<name>A0AAV8HGP0_9POAL</name>
<dbReference type="NCBIfam" id="TIGR02361">
    <property type="entry name" value="dak_ATP"/>
    <property type="match status" value="1"/>
</dbReference>
<keyword evidence="3" id="KW-0547">Nucleotide-binding</keyword>
<dbReference type="Pfam" id="PF02734">
    <property type="entry name" value="Dak2"/>
    <property type="match status" value="1"/>
</dbReference>
<evidence type="ECO:0000313" key="10">
    <source>
        <dbReference type="EMBL" id="KAJ4815157.1"/>
    </source>
</evidence>
<dbReference type="SMART" id="SM01120">
    <property type="entry name" value="Dak2"/>
    <property type="match status" value="1"/>
</dbReference>
<evidence type="ECO:0000313" key="11">
    <source>
        <dbReference type="Proteomes" id="UP001140206"/>
    </source>
</evidence>
<evidence type="ECO:0000256" key="2">
    <source>
        <dbReference type="ARBA" id="ARBA00022679"/>
    </source>
</evidence>
<sequence>MAYQGKKLINDPNAVVTEFIEGLVETYPGLQYLDGFPQIKVVLRADVSPSQFDKVAVISGGGAGHEPAHAGFVGPGMLTAAVSGEVFASPPVDSILAAIRAVTGPKGCLLIVKNYTGDRLNFGLAAEQAKSEGYKVEMVIVGDDCALPPPRGIAGRRGLAGTILVHKVAGAAADAGLTLTEVAGEAKQAAELVGTMGVALSVCTLPGLVTSDRLDADKMEIGLGIHGEPGLAVVDLQPVDVVVAHVLKQILSPDTGYVPITRGSNVVLMVNGLGATPMMELMIATRKAVPELQLEHGVAVDRVYTGSFMTSLDMAGFSITLMKSDPLILDRLDAPTKAPYWPVAVEGNRPPAKIPIPVPVPQSYSSTTDETLSQPQELTKLGYTLEAAIEAAANEVIALRDDLNEWDAKAGDGDCGTTMYRGASAVLEDMKKRYPMNDAAETVNEIGATIRRVMGGTSGILYDILCKAAYANLKGHSEPTAQEWANALEASLAAVSKYGGARAGYRTMLDALVPACTTLKERLDAGDDAVTAFILSSEAAMAGAESTKNMQAQAGRSSYIAPENLVSIPDPGAMAAAAWYRAAALAVASKLKS</sequence>
<dbReference type="FunFam" id="3.30.1180.20:FF:000001">
    <property type="entry name" value="Dihydroxyacetone kinase 1"/>
    <property type="match status" value="1"/>
</dbReference>
<dbReference type="GO" id="GO:0019563">
    <property type="term" value="P:glycerol catabolic process"/>
    <property type="evidence" value="ECO:0007669"/>
    <property type="project" value="TreeGrafter"/>
</dbReference>
<dbReference type="InterPro" id="IPR050861">
    <property type="entry name" value="Dihydroxyacetone_Kinase"/>
</dbReference>
<dbReference type="PROSITE" id="PS51481">
    <property type="entry name" value="DHAK"/>
    <property type="match status" value="1"/>
</dbReference>
<dbReference type="InterPro" id="IPR036117">
    <property type="entry name" value="DhaL_dom_sf"/>
</dbReference>
<feature type="binding site" evidence="7">
    <location>
        <begin position="62"/>
        <end position="65"/>
    </location>
    <ligand>
        <name>substrate</name>
    </ligand>
</feature>
<gene>
    <name evidence="10" type="ORF">LUZ62_027723</name>
</gene>
<evidence type="ECO:0000256" key="6">
    <source>
        <dbReference type="PIRSR" id="PIRSR612734-1"/>
    </source>
</evidence>
<feature type="active site" description="Tele-hemiaminal-histidine intermediate" evidence="6">
    <location>
        <position position="226"/>
    </location>
</feature>
<dbReference type="PANTHER" id="PTHR28629:SF4">
    <property type="entry name" value="TRIOKINASE_FMN CYCLASE"/>
    <property type="match status" value="1"/>
</dbReference>
<evidence type="ECO:0000259" key="8">
    <source>
        <dbReference type="PROSITE" id="PS51480"/>
    </source>
</evidence>
<dbReference type="Gene3D" id="3.40.50.10440">
    <property type="entry name" value="Dihydroxyacetone kinase, domain 1"/>
    <property type="match status" value="1"/>
</dbReference>
<feature type="binding site" evidence="7">
    <location>
        <position position="118"/>
    </location>
    <ligand>
        <name>substrate</name>
    </ligand>
</feature>
<feature type="binding site" evidence="7">
    <location>
        <position position="113"/>
    </location>
    <ligand>
        <name>substrate</name>
    </ligand>
</feature>
<comment type="similarity">
    <text evidence="1">Belongs to the dihydroxyacetone kinase (DAK) family.</text>
</comment>
<dbReference type="FunFam" id="3.40.50.10440:FF:000001">
    <property type="entry name" value="Dihydroxyacetone kinase, DhaK subunit"/>
    <property type="match status" value="1"/>
</dbReference>
<evidence type="ECO:0000256" key="7">
    <source>
        <dbReference type="PIRSR" id="PIRSR612734-2"/>
    </source>
</evidence>
<comment type="caution">
    <text evidence="10">The sequence shown here is derived from an EMBL/GenBank/DDBJ whole genome shotgun (WGS) entry which is preliminary data.</text>
</comment>
<dbReference type="Gene3D" id="3.30.1180.20">
    <property type="entry name" value="Dihydroxyacetone kinase, domain 2"/>
    <property type="match status" value="1"/>
</dbReference>
<dbReference type="FunFam" id="1.25.40.340:FF:000002">
    <property type="entry name" value="Dihydroxyacetone kinase, L subunit"/>
    <property type="match status" value="1"/>
</dbReference>
<dbReference type="InterPro" id="IPR004007">
    <property type="entry name" value="DhaL_dom"/>
</dbReference>
<keyword evidence="11" id="KW-1185">Reference proteome</keyword>
<dbReference type="NCBIfam" id="NF011049">
    <property type="entry name" value="PRK14479.1"/>
    <property type="match status" value="1"/>
</dbReference>
<keyword evidence="4 10" id="KW-0418">Kinase</keyword>
<dbReference type="Proteomes" id="UP001140206">
    <property type="component" value="Chromosome 1"/>
</dbReference>
<dbReference type="GO" id="GO:0005829">
    <property type="term" value="C:cytosol"/>
    <property type="evidence" value="ECO:0007669"/>
    <property type="project" value="TreeGrafter"/>
</dbReference>
<dbReference type="GO" id="GO:0005524">
    <property type="term" value="F:ATP binding"/>
    <property type="evidence" value="ECO:0007669"/>
    <property type="project" value="UniProtKB-KW"/>
</dbReference>
<proteinExistence type="inferred from homology"/>
<feature type="domain" description="DhaK" evidence="9">
    <location>
        <begin position="11"/>
        <end position="341"/>
    </location>
</feature>
<dbReference type="Pfam" id="PF02733">
    <property type="entry name" value="Dak1"/>
    <property type="match status" value="1"/>
</dbReference>
<evidence type="ECO:0000256" key="4">
    <source>
        <dbReference type="ARBA" id="ARBA00022777"/>
    </source>
</evidence>
<keyword evidence="2" id="KW-0808">Transferase</keyword>
<organism evidence="10 11">
    <name type="scientific">Rhynchospora pubera</name>
    <dbReference type="NCBI Taxonomy" id="906938"/>
    <lineage>
        <taxon>Eukaryota</taxon>
        <taxon>Viridiplantae</taxon>
        <taxon>Streptophyta</taxon>
        <taxon>Embryophyta</taxon>
        <taxon>Tracheophyta</taxon>
        <taxon>Spermatophyta</taxon>
        <taxon>Magnoliopsida</taxon>
        <taxon>Liliopsida</taxon>
        <taxon>Poales</taxon>
        <taxon>Cyperaceae</taxon>
        <taxon>Cyperoideae</taxon>
        <taxon>Rhynchosporeae</taxon>
        <taxon>Rhynchospora</taxon>
    </lineage>
</organism>
<feature type="domain" description="DhaL" evidence="8">
    <location>
        <begin position="383"/>
        <end position="585"/>
    </location>
</feature>
<reference evidence="10" key="1">
    <citation type="submission" date="2022-08" db="EMBL/GenBank/DDBJ databases">
        <authorList>
            <person name="Marques A."/>
        </authorList>
    </citation>
    <scope>NUCLEOTIDE SEQUENCE</scope>
    <source>
        <strain evidence="10">RhyPub2mFocal</strain>
        <tissue evidence="10">Leaves</tissue>
    </source>
</reference>
<dbReference type="PROSITE" id="PS51480">
    <property type="entry name" value="DHAL"/>
    <property type="match status" value="1"/>
</dbReference>
<dbReference type="Gene3D" id="1.25.40.340">
    <property type="match status" value="1"/>
</dbReference>
<evidence type="ECO:0000256" key="1">
    <source>
        <dbReference type="ARBA" id="ARBA00008757"/>
    </source>
</evidence>
<dbReference type="SUPFAM" id="SSF82549">
    <property type="entry name" value="DAK1/DegV-like"/>
    <property type="match status" value="1"/>
</dbReference>